<dbReference type="RefSeq" id="WP_060347911.1">
    <property type="nucleotide sequence ID" value="NZ_LPLZ01000062.1"/>
</dbReference>
<accession>A0A108EF93</accession>
<dbReference type="PANTHER" id="PTHR21180:SF32">
    <property type="entry name" value="ENDONUCLEASE_EXONUCLEASE_PHOSPHATASE FAMILY DOMAIN-CONTAINING PROTEIN 1"/>
    <property type="match status" value="1"/>
</dbReference>
<dbReference type="PANTHER" id="PTHR21180">
    <property type="entry name" value="ENDONUCLEASE/EXONUCLEASE/PHOSPHATASE FAMILY DOMAIN-CONTAINING PROTEIN 1"/>
    <property type="match status" value="1"/>
</dbReference>
<organism evidence="4 5">
    <name type="scientific">Burkholderia territorii</name>
    <dbReference type="NCBI Taxonomy" id="1503055"/>
    <lineage>
        <taxon>Bacteria</taxon>
        <taxon>Pseudomonadati</taxon>
        <taxon>Pseudomonadota</taxon>
        <taxon>Betaproteobacteria</taxon>
        <taxon>Burkholderiales</taxon>
        <taxon>Burkholderiaceae</taxon>
        <taxon>Burkholderia</taxon>
        <taxon>Burkholderia cepacia complex</taxon>
    </lineage>
</organism>
<evidence type="ECO:0000313" key="5">
    <source>
        <dbReference type="Proteomes" id="UP000068016"/>
    </source>
</evidence>
<name>A0A108EF93_9BURK</name>
<reference evidence="4 5" key="1">
    <citation type="submission" date="2015-11" db="EMBL/GenBank/DDBJ databases">
        <title>Expanding the genomic diversity of Burkholderia species for the development of highly accurate diagnostics.</title>
        <authorList>
            <person name="Sahl J."/>
            <person name="Keim P."/>
            <person name="Wagner D."/>
        </authorList>
    </citation>
    <scope>NUCLEOTIDE SEQUENCE [LARGE SCALE GENOMIC DNA]</scope>
    <source>
        <strain evidence="4 5">MSMB793WGS</strain>
    </source>
</reference>
<sequence length="134" mass="13041">MIRKWFAAAAMFGAIASAWAAVDVNSANEDALVGIKGIGPARAKAILDERGAHGPFRNAEDLASRVKGMGGHTVERLQREGLTIGAAGVGAAGVGAVGIGATSVGAAGSSASALAASKPAAPKPAAAPARTAQK</sequence>
<dbReference type="AlphaFoldDB" id="A0A108EF93"/>
<dbReference type="GO" id="GO:0015627">
    <property type="term" value="C:type II protein secretion system complex"/>
    <property type="evidence" value="ECO:0007669"/>
    <property type="project" value="TreeGrafter"/>
</dbReference>
<evidence type="ECO:0000256" key="2">
    <source>
        <dbReference type="SAM" id="SignalP"/>
    </source>
</evidence>
<feature type="region of interest" description="Disordered" evidence="1">
    <location>
        <begin position="112"/>
        <end position="134"/>
    </location>
</feature>
<feature type="domain" description="Helix-hairpin-helix DNA-binding motif class 1" evidence="3">
    <location>
        <begin position="30"/>
        <end position="49"/>
    </location>
</feature>
<feature type="domain" description="Helix-hairpin-helix DNA-binding motif class 1" evidence="3">
    <location>
        <begin position="61"/>
        <end position="80"/>
    </location>
</feature>
<dbReference type="Pfam" id="PF12836">
    <property type="entry name" value="HHH_3"/>
    <property type="match status" value="1"/>
</dbReference>
<dbReference type="GO" id="GO:0015628">
    <property type="term" value="P:protein secretion by the type II secretion system"/>
    <property type="evidence" value="ECO:0007669"/>
    <property type="project" value="TreeGrafter"/>
</dbReference>
<evidence type="ECO:0000313" key="4">
    <source>
        <dbReference type="EMBL" id="KWN10226.1"/>
    </source>
</evidence>
<gene>
    <name evidence="4" type="ORF">WT83_20220</name>
</gene>
<protein>
    <submittedName>
        <fullName evidence="4">Competence protein ComE</fullName>
    </submittedName>
</protein>
<dbReference type="InterPro" id="IPR051675">
    <property type="entry name" value="Endo/Exo/Phosphatase_dom_1"/>
</dbReference>
<dbReference type="SMART" id="SM00278">
    <property type="entry name" value="HhH1"/>
    <property type="match status" value="2"/>
</dbReference>
<evidence type="ECO:0000259" key="3">
    <source>
        <dbReference type="SMART" id="SM00278"/>
    </source>
</evidence>
<keyword evidence="2" id="KW-0732">Signal</keyword>
<proteinExistence type="predicted"/>
<dbReference type="InterPro" id="IPR010994">
    <property type="entry name" value="RuvA_2-like"/>
</dbReference>
<dbReference type="GO" id="GO:0003677">
    <property type="term" value="F:DNA binding"/>
    <property type="evidence" value="ECO:0007669"/>
    <property type="project" value="InterPro"/>
</dbReference>
<feature type="chain" id="PRO_5007130143" evidence="2">
    <location>
        <begin position="21"/>
        <end position="134"/>
    </location>
</feature>
<comment type="caution">
    <text evidence="4">The sequence shown here is derived from an EMBL/GenBank/DDBJ whole genome shotgun (WGS) entry which is preliminary data.</text>
</comment>
<dbReference type="Gene3D" id="1.10.150.280">
    <property type="entry name" value="AF1531-like domain"/>
    <property type="match status" value="1"/>
</dbReference>
<feature type="signal peptide" evidence="2">
    <location>
        <begin position="1"/>
        <end position="20"/>
    </location>
</feature>
<dbReference type="SUPFAM" id="SSF47781">
    <property type="entry name" value="RuvA domain 2-like"/>
    <property type="match status" value="1"/>
</dbReference>
<evidence type="ECO:0000256" key="1">
    <source>
        <dbReference type="SAM" id="MobiDB-lite"/>
    </source>
</evidence>
<dbReference type="Proteomes" id="UP000068016">
    <property type="component" value="Unassembled WGS sequence"/>
</dbReference>
<dbReference type="GO" id="GO:0006281">
    <property type="term" value="P:DNA repair"/>
    <property type="evidence" value="ECO:0007669"/>
    <property type="project" value="InterPro"/>
</dbReference>
<dbReference type="EMBL" id="LPLZ01000062">
    <property type="protein sequence ID" value="KWN10226.1"/>
    <property type="molecule type" value="Genomic_DNA"/>
</dbReference>
<dbReference type="InterPro" id="IPR003583">
    <property type="entry name" value="Hlx-hairpin-Hlx_DNA-bd_motif"/>
</dbReference>